<feature type="region of interest" description="Disordered" evidence="2">
    <location>
        <begin position="72"/>
        <end position="91"/>
    </location>
</feature>
<gene>
    <name evidence="4" type="ORF">KCH_49340</name>
</gene>
<sequence length="601" mass="65240">MNRSETALLLALCASYDRRTVGEADVRAWQLVLADIDHQQAEAAVVAHYGDTRDWIMPADIKRRVAAVRADAARDLQGPGQPAEVPDADPDDIPAYLAALRAQRIRGAEGGPSSSAPSWPSWPASASWSPGTGSGAPARGTRSPLRHLPAAIGHRCKTPSKKPRGPTGRAEPQSRPRDGRPRPARPPQPAAGVADPLPRRLLLREARPPLPVPHHRPAPRRGQPPLADGGLDQPGPCSRRVTRPHHQQGATMAGDTVQLIASAGHGATATVLVDQADAVRLAGRRISIGSHGYAQIYAGGTRTLLHRWVMGIAVGDRPDVLVDHINRKRLDCRRANLRLVSPAESSLNRELPQRDLPLGVYRTRSKRFAAKLKRGYRNQHLGTYDTPEQAADARVDVEQLLGRVRELAGSLDEMTRCRDAAVRALHRDDIETDIDVEDAIANALWGPGWDWEDERTPRLIARDVAPEIRPTLAKACEQRDQALARVAELEAKRTALEAACDGWAEAGRNEERIWAARVAELEQQLAVAQAATETNREVARVLLSELSANKPPAECGAPHPVADDTRCERQPGHDGWHAATIGAWPSTVLPPLGTSTARSAR</sequence>
<dbReference type="SUPFAM" id="SSF54171">
    <property type="entry name" value="DNA-binding domain"/>
    <property type="match status" value="1"/>
</dbReference>
<comment type="caution">
    <text evidence="4">The sequence shown here is derived from an EMBL/GenBank/DDBJ whole genome shotgun (WGS) entry which is preliminary data.</text>
</comment>
<feature type="domain" description="HNH nuclease" evidence="3">
    <location>
        <begin position="304"/>
        <end position="345"/>
    </location>
</feature>
<organism evidence="4 5">
    <name type="scientific">Kitasatospora cheerisanensis KCTC 2395</name>
    <dbReference type="NCBI Taxonomy" id="1348663"/>
    <lineage>
        <taxon>Bacteria</taxon>
        <taxon>Bacillati</taxon>
        <taxon>Actinomycetota</taxon>
        <taxon>Actinomycetes</taxon>
        <taxon>Kitasatosporales</taxon>
        <taxon>Streptomycetaceae</taxon>
        <taxon>Kitasatospora</taxon>
    </lineage>
</organism>
<dbReference type="HOGENOM" id="CLU_453992_0_0_11"/>
<evidence type="ECO:0000259" key="3">
    <source>
        <dbReference type="Pfam" id="PF13392"/>
    </source>
</evidence>
<keyword evidence="1" id="KW-0175">Coiled coil</keyword>
<protein>
    <recommendedName>
        <fullName evidence="3">HNH nuclease domain-containing protein</fullName>
    </recommendedName>
</protein>
<evidence type="ECO:0000256" key="2">
    <source>
        <dbReference type="SAM" id="MobiDB-lite"/>
    </source>
</evidence>
<dbReference type="InterPro" id="IPR044925">
    <property type="entry name" value="His-Me_finger_sf"/>
</dbReference>
<evidence type="ECO:0000313" key="5">
    <source>
        <dbReference type="Proteomes" id="UP000027178"/>
    </source>
</evidence>
<accession>A0A066YQB9</accession>
<name>A0A066YQB9_9ACTN</name>
<dbReference type="Proteomes" id="UP000027178">
    <property type="component" value="Unassembled WGS sequence"/>
</dbReference>
<dbReference type="Gene3D" id="3.90.75.20">
    <property type="match status" value="1"/>
</dbReference>
<dbReference type="GO" id="GO:0003677">
    <property type="term" value="F:DNA binding"/>
    <property type="evidence" value="ECO:0007669"/>
    <property type="project" value="InterPro"/>
</dbReference>
<reference evidence="4 5" key="1">
    <citation type="submission" date="2014-05" db="EMBL/GenBank/DDBJ databases">
        <title>Draft Genome Sequence of Kitasatospora cheerisanensis KCTC 2395.</title>
        <authorList>
            <person name="Nam D.H."/>
        </authorList>
    </citation>
    <scope>NUCLEOTIDE SEQUENCE [LARGE SCALE GENOMIC DNA]</scope>
    <source>
        <strain evidence="4 5">KCTC 2395</strain>
    </source>
</reference>
<feature type="compositionally biased region" description="Low complexity" evidence="2">
    <location>
        <begin position="112"/>
        <end position="130"/>
    </location>
</feature>
<feature type="coiled-coil region" evidence="1">
    <location>
        <begin position="472"/>
        <end position="506"/>
    </location>
</feature>
<dbReference type="SUPFAM" id="SSF54060">
    <property type="entry name" value="His-Me finger endonucleases"/>
    <property type="match status" value="1"/>
</dbReference>
<keyword evidence="5" id="KW-1185">Reference proteome</keyword>
<feature type="compositionally biased region" description="Basic residues" evidence="2">
    <location>
        <begin position="154"/>
        <end position="164"/>
    </location>
</feature>
<dbReference type="InterPro" id="IPR016177">
    <property type="entry name" value="DNA-bd_dom_sf"/>
</dbReference>
<dbReference type="EMBL" id="JNBY01000095">
    <property type="protein sequence ID" value="KDN83452.1"/>
    <property type="molecule type" value="Genomic_DNA"/>
</dbReference>
<feature type="region of interest" description="Disordered" evidence="2">
    <location>
        <begin position="107"/>
        <end position="251"/>
    </location>
</feature>
<evidence type="ECO:0000256" key="1">
    <source>
        <dbReference type="SAM" id="Coils"/>
    </source>
</evidence>
<evidence type="ECO:0000313" key="4">
    <source>
        <dbReference type="EMBL" id="KDN83452.1"/>
    </source>
</evidence>
<dbReference type="Pfam" id="PF13392">
    <property type="entry name" value="HNH_3"/>
    <property type="match status" value="1"/>
</dbReference>
<dbReference type="InterPro" id="IPR003615">
    <property type="entry name" value="HNH_nuc"/>
</dbReference>
<proteinExistence type="predicted"/>
<dbReference type="eggNOG" id="ENOG5033FPA">
    <property type="taxonomic scope" value="Bacteria"/>
</dbReference>
<dbReference type="PATRIC" id="fig|1348663.4.peg.4770"/>
<feature type="compositionally biased region" description="Basic and acidic residues" evidence="2">
    <location>
        <begin position="172"/>
        <end position="181"/>
    </location>
</feature>
<dbReference type="AlphaFoldDB" id="A0A066YQB9"/>